<dbReference type="Gene3D" id="3.40.50.20">
    <property type="match status" value="1"/>
</dbReference>
<keyword evidence="3 8" id="KW-0547">Nucleotide-binding</keyword>
<dbReference type="GO" id="GO:0005829">
    <property type="term" value="C:cytosol"/>
    <property type="evidence" value="ECO:0007669"/>
    <property type="project" value="TreeGrafter"/>
</dbReference>
<dbReference type="STRING" id="942150.IV64_GL000396"/>
<sequence length="403" mass="44624">MVIVKWIKKVGTEVDNSILNPGGTLGIIGSSTNGVGLVIAARNAGINVGVYGDNENTETMELADFRVVGARNDQQQLQNFAERCDIVTYESESVDASVINFLSAHTRVPQGGDALEIMQDRSLERAFFSQLNLNVAPSATIVSLDDVYQAIGSIGYPSILKPIQKGLGQNRQLVIKTQSDIVKAADLLDWGTYLLESLIPYDKELSVFVAKSATSTEFFPSVENRYRDHELLATIVPAQIDQAVNDEMMRITKEISDNLSYTGIFEVAFFLTKSGNLYVKRIVPAMHQAGYVFERATNISMAEQHLRAIAGLPLMPVKQLMPVVAVYFTPAQESGIRTQWQLKTNWFFNFYHRTLLQADKTPVAGHVLVEAPSVKEALEQIDDTNIWNFNAPSAENSDEKPTE</sequence>
<dbReference type="InterPro" id="IPR054350">
    <property type="entry name" value="PurT/PurK_preATP-grasp"/>
</dbReference>
<evidence type="ECO:0000313" key="11">
    <source>
        <dbReference type="Proteomes" id="UP000051783"/>
    </source>
</evidence>
<dbReference type="GO" id="GO:0005524">
    <property type="term" value="F:ATP binding"/>
    <property type="evidence" value="ECO:0007669"/>
    <property type="project" value="UniProtKB-UniRule"/>
</dbReference>
<dbReference type="Gene3D" id="3.30.470.20">
    <property type="entry name" value="ATP-grasp fold, B domain"/>
    <property type="match status" value="1"/>
</dbReference>
<dbReference type="Pfam" id="PF02222">
    <property type="entry name" value="ATP-grasp"/>
    <property type="match status" value="1"/>
</dbReference>
<dbReference type="SUPFAM" id="SSF52440">
    <property type="entry name" value="PreATP-grasp domain"/>
    <property type="match status" value="1"/>
</dbReference>
<comment type="cofactor">
    <cofactor evidence="2">
        <name>Mg(2+)</name>
        <dbReference type="ChEBI" id="CHEBI:18420"/>
    </cofactor>
</comment>
<keyword evidence="11" id="KW-1185">Reference proteome</keyword>
<name>A0A0R2MM94_9LACO</name>
<evidence type="ECO:0000259" key="9">
    <source>
        <dbReference type="PROSITE" id="PS50975"/>
    </source>
</evidence>
<dbReference type="Gene3D" id="3.30.1490.20">
    <property type="entry name" value="ATP-grasp fold, A domain"/>
    <property type="match status" value="1"/>
</dbReference>
<keyword evidence="4" id="KW-0658">Purine biosynthesis</keyword>
<reference evidence="10 11" key="1">
    <citation type="journal article" date="2015" name="Genome Announc.">
        <title>Expanding the biotechnology potential of lactobacilli through comparative genomics of 213 strains and associated genera.</title>
        <authorList>
            <person name="Sun Z."/>
            <person name="Harris H.M."/>
            <person name="McCann A."/>
            <person name="Guo C."/>
            <person name="Argimon S."/>
            <person name="Zhang W."/>
            <person name="Yang X."/>
            <person name="Jeffery I.B."/>
            <person name="Cooney J.C."/>
            <person name="Kagawa T.F."/>
            <person name="Liu W."/>
            <person name="Song Y."/>
            <person name="Salvetti E."/>
            <person name="Wrobel A."/>
            <person name="Rasinkangas P."/>
            <person name="Parkhill J."/>
            <person name="Rea M.C."/>
            <person name="O'Sullivan O."/>
            <person name="Ritari J."/>
            <person name="Douillard F.P."/>
            <person name="Paul Ross R."/>
            <person name="Yang R."/>
            <person name="Briner A.E."/>
            <person name="Felis G.E."/>
            <person name="de Vos W.M."/>
            <person name="Barrangou R."/>
            <person name="Klaenhammer T.R."/>
            <person name="Caufield P.W."/>
            <person name="Cui Y."/>
            <person name="Zhang H."/>
            <person name="O'Toole P.W."/>
        </authorList>
    </citation>
    <scope>NUCLEOTIDE SEQUENCE [LARGE SCALE GENOMIC DNA]</scope>
    <source>
        <strain evidence="10 11">LMG 26013</strain>
    </source>
</reference>
<dbReference type="PATRIC" id="fig|942150.3.peg.403"/>
<accession>A0A0R2MM94</accession>
<dbReference type="AlphaFoldDB" id="A0A0R2MM94"/>
<dbReference type="SUPFAM" id="SSF56059">
    <property type="entry name" value="Glutathione synthetase ATP-binding domain-like"/>
    <property type="match status" value="1"/>
</dbReference>
<evidence type="ECO:0000313" key="10">
    <source>
        <dbReference type="EMBL" id="KRO14823.1"/>
    </source>
</evidence>
<feature type="domain" description="ATP-grasp" evidence="9">
    <location>
        <begin position="125"/>
        <end position="310"/>
    </location>
</feature>
<dbReference type="InterPro" id="IPR013815">
    <property type="entry name" value="ATP_grasp_subdomain_1"/>
</dbReference>
<dbReference type="InterPro" id="IPR016185">
    <property type="entry name" value="PreATP-grasp_dom_sf"/>
</dbReference>
<protein>
    <submittedName>
        <fullName evidence="10">Phosphoribosylaminoimidazole carboxylase, ATPase subunit</fullName>
    </submittedName>
</protein>
<comment type="cofactor">
    <cofactor evidence="1">
        <name>Mn(2+)</name>
        <dbReference type="ChEBI" id="CHEBI:29035"/>
    </cofactor>
</comment>
<evidence type="ECO:0000256" key="4">
    <source>
        <dbReference type="ARBA" id="ARBA00022755"/>
    </source>
</evidence>
<dbReference type="PANTHER" id="PTHR11609">
    <property type="entry name" value="PURINE BIOSYNTHESIS PROTEIN 6/7, PUR6/7"/>
    <property type="match status" value="1"/>
</dbReference>
<keyword evidence="6" id="KW-0464">Manganese</keyword>
<evidence type="ECO:0000256" key="7">
    <source>
        <dbReference type="ARBA" id="ARBA00025704"/>
    </source>
</evidence>
<dbReference type="InterPro" id="IPR003135">
    <property type="entry name" value="ATP-grasp_carboxylate-amine"/>
</dbReference>
<keyword evidence="5 8" id="KW-0067">ATP-binding</keyword>
<comment type="pathway">
    <text evidence="7">Purine metabolism.</text>
</comment>
<comment type="caution">
    <text evidence="10">The sequence shown here is derived from an EMBL/GenBank/DDBJ whole genome shotgun (WGS) entry which is preliminary data.</text>
</comment>
<dbReference type="PROSITE" id="PS50975">
    <property type="entry name" value="ATP_GRASP"/>
    <property type="match status" value="1"/>
</dbReference>
<evidence type="ECO:0000256" key="8">
    <source>
        <dbReference type="PROSITE-ProRule" id="PRU00409"/>
    </source>
</evidence>
<dbReference type="GO" id="GO:0006164">
    <property type="term" value="P:purine nucleotide biosynthetic process"/>
    <property type="evidence" value="ECO:0007669"/>
    <property type="project" value="UniProtKB-KW"/>
</dbReference>
<evidence type="ECO:0000256" key="2">
    <source>
        <dbReference type="ARBA" id="ARBA00001946"/>
    </source>
</evidence>
<dbReference type="GO" id="GO:0046872">
    <property type="term" value="F:metal ion binding"/>
    <property type="evidence" value="ECO:0007669"/>
    <property type="project" value="InterPro"/>
</dbReference>
<proteinExistence type="predicted"/>
<dbReference type="EMBL" id="JQCL01000006">
    <property type="protein sequence ID" value="KRO14823.1"/>
    <property type="molecule type" value="Genomic_DNA"/>
</dbReference>
<evidence type="ECO:0000256" key="6">
    <source>
        <dbReference type="ARBA" id="ARBA00023211"/>
    </source>
</evidence>
<organism evidence="10 11">
    <name type="scientific">Lactiplantibacillus xiangfangensis</name>
    <dbReference type="NCBI Taxonomy" id="942150"/>
    <lineage>
        <taxon>Bacteria</taxon>
        <taxon>Bacillati</taxon>
        <taxon>Bacillota</taxon>
        <taxon>Bacilli</taxon>
        <taxon>Lactobacillales</taxon>
        <taxon>Lactobacillaceae</taxon>
        <taxon>Lactiplantibacillus</taxon>
    </lineage>
</organism>
<dbReference type="PANTHER" id="PTHR11609:SF5">
    <property type="entry name" value="PHOSPHORIBOSYLAMINOIMIDAZOLE CARBOXYLASE"/>
    <property type="match status" value="1"/>
</dbReference>
<evidence type="ECO:0000256" key="3">
    <source>
        <dbReference type="ARBA" id="ARBA00022741"/>
    </source>
</evidence>
<dbReference type="Pfam" id="PF22660">
    <property type="entry name" value="RS_preATP-grasp-like"/>
    <property type="match status" value="1"/>
</dbReference>
<evidence type="ECO:0000256" key="1">
    <source>
        <dbReference type="ARBA" id="ARBA00001936"/>
    </source>
</evidence>
<evidence type="ECO:0000256" key="5">
    <source>
        <dbReference type="ARBA" id="ARBA00022840"/>
    </source>
</evidence>
<dbReference type="InterPro" id="IPR011761">
    <property type="entry name" value="ATP-grasp"/>
</dbReference>
<dbReference type="Proteomes" id="UP000051783">
    <property type="component" value="Unassembled WGS sequence"/>
</dbReference>
<gene>
    <name evidence="10" type="ORF">IV64_GL000396</name>
</gene>